<sequence length="243" mass="25224">MKITSIGADISDNDTSCSRELIASLEASIPGLLDAGAESAALTNITGDDVVISAFVEDDMLETVNRAIVEILRDSSESLGDLEGISDEPDGAGEGISYAEAAVRQDRYPDAVILAFDTYGGEDFVADVANSAIAAARGMDGVTDVSQEIRPGVREIPGVGYVSDKTDDPVVAATIEDIESVGVAAGAMLGAALGHKNVHLVRRGSPSHVIPGSVIVSATAFLNGNLIDLAVPFEERTRILRVL</sequence>
<protein>
    <submittedName>
        <fullName evidence="1">Uncharacterized protein</fullName>
    </submittedName>
</protein>
<proteinExistence type="predicted"/>
<keyword evidence="2" id="KW-1185">Reference proteome</keyword>
<reference evidence="1 2" key="1">
    <citation type="submission" date="2018-07" db="EMBL/GenBank/DDBJ databases">
        <title>Genomic Encyclopedia of Type Strains, Phase IV (KMG-IV): sequencing the most valuable type-strain genomes for metagenomic binning, comparative biology and taxonomic classification.</title>
        <authorList>
            <person name="Goeker M."/>
        </authorList>
    </citation>
    <scope>NUCLEOTIDE SEQUENCE [LARGE SCALE GENOMIC DNA]</scope>
    <source>
        <strain evidence="1 2">DSM 7466</strain>
    </source>
</reference>
<dbReference type="RefSeq" id="WP_115892279.1">
    <property type="nucleotide sequence ID" value="NZ_QREL01000001.1"/>
</dbReference>
<dbReference type="EMBL" id="QREL01000001">
    <property type="protein sequence ID" value="REE28782.1"/>
    <property type="molecule type" value="Genomic_DNA"/>
</dbReference>
<gene>
    <name evidence="1" type="ORF">C7452_0805</name>
</gene>
<name>A0A371NE53_9EURY</name>
<dbReference type="InterPro" id="IPR012021">
    <property type="entry name" value="UCP005278"/>
</dbReference>
<organism evidence="1 2">
    <name type="scientific">Methanothermobacter defluvii</name>
    <dbReference type="NCBI Taxonomy" id="49339"/>
    <lineage>
        <taxon>Archaea</taxon>
        <taxon>Methanobacteriati</taxon>
        <taxon>Methanobacteriota</taxon>
        <taxon>Methanomada group</taxon>
        <taxon>Methanobacteria</taxon>
        <taxon>Methanobacteriales</taxon>
        <taxon>Methanobacteriaceae</taxon>
        <taxon>Methanothermobacter</taxon>
    </lineage>
</organism>
<evidence type="ECO:0000313" key="1">
    <source>
        <dbReference type="EMBL" id="REE28782.1"/>
    </source>
</evidence>
<dbReference type="Proteomes" id="UP000256864">
    <property type="component" value="Unassembled WGS sequence"/>
</dbReference>
<accession>A0A371NE53</accession>
<evidence type="ECO:0000313" key="2">
    <source>
        <dbReference type="Proteomes" id="UP000256864"/>
    </source>
</evidence>
<dbReference type="PIRSF" id="PIRSF005278">
    <property type="entry name" value="UCP005278"/>
    <property type="match status" value="1"/>
</dbReference>
<comment type="caution">
    <text evidence="1">The sequence shown here is derived from an EMBL/GenBank/DDBJ whole genome shotgun (WGS) entry which is preliminary data.</text>
</comment>
<dbReference type="AlphaFoldDB" id="A0A371NE53"/>